<gene>
    <name evidence="2" type="ORF">LEP1GSC125_1194</name>
</gene>
<protein>
    <submittedName>
        <fullName evidence="2">Uncharacterized protein</fullName>
    </submittedName>
</protein>
<sequence>MKPKRRIVSKNRDTHSICFLRLPITSAIVCSPANLQARDRIRFSAFLQDLFILVSVILTWIVKIPSGFVYFGFSYFDLDRKNSFGFFDRVLQVANLQITGF</sequence>
<name>A0AA87MRP0_9LEPT</name>
<dbReference type="AlphaFoldDB" id="A0AA87MRP0"/>
<reference evidence="2 3" key="1">
    <citation type="journal article" date="2014" name="Int. J. Syst. Evol. Microbiol.">
        <title>Leptospira mayottensis sp. nov., a pathogenic species of the genus Leptospira isolated from humans.</title>
        <authorList>
            <person name="Bourhy P."/>
            <person name="Collet L."/>
            <person name="Brisse S."/>
            <person name="Picardeau M."/>
        </authorList>
    </citation>
    <scope>NUCLEOTIDE SEQUENCE [LARGE SCALE GENOMIC DNA]</scope>
    <source>
        <strain evidence="2 3">200901122</strain>
    </source>
</reference>
<comment type="caution">
    <text evidence="2">The sequence shown here is derived from an EMBL/GenBank/DDBJ whole genome shotgun (WGS) entry which is preliminary data.</text>
</comment>
<evidence type="ECO:0000313" key="3">
    <source>
        <dbReference type="Proteomes" id="UP000001343"/>
    </source>
</evidence>
<dbReference type="RefSeq" id="WP_002761443.1">
    <property type="nucleotide sequence ID" value="NZ_AKWM02000022.1"/>
</dbReference>
<proteinExistence type="predicted"/>
<dbReference type="EMBL" id="AKWM02000022">
    <property type="protein sequence ID" value="EKS01151.1"/>
    <property type="molecule type" value="Genomic_DNA"/>
</dbReference>
<keyword evidence="1" id="KW-0812">Transmembrane</keyword>
<dbReference type="Proteomes" id="UP000001343">
    <property type="component" value="Unassembled WGS sequence"/>
</dbReference>
<keyword evidence="1" id="KW-0472">Membrane</keyword>
<accession>A0AA87MRP0</accession>
<keyword evidence="1" id="KW-1133">Transmembrane helix</keyword>
<organism evidence="2 3">
    <name type="scientific">Leptospira mayottensis 200901122</name>
    <dbReference type="NCBI Taxonomy" id="1193010"/>
    <lineage>
        <taxon>Bacteria</taxon>
        <taxon>Pseudomonadati</taxon>
        <taxon>Spirochaetota</taxon>
        <taxon>Spirochaetia</taxon>
        <taxon>Leptospirales</taxon>
        <taxon>Leptospiraceae</taxon>
        <taxon>Leptospira</taxon>
    </lineage>
</organism>
<evidence type="ECO:0000313" key="2">
    <source>
        <dbReference type="EMBL" id="EKS01151.1"/>
    </source>
</evidence>
<feature type="transmembrane region" description="Helical" evidence="1">
    <location>
        <begin position="50"/>
        <end position="73"/>
    </location>
</feature>
<evidence type="ECO:0000256" key="1">
    <source>
        <dbReference type="SAM" id="Phobius"/>
    </source>
</evidence>